<feature type="region of interest" description="Disordered" evidence="1">
    <location>
        <begin position="235"/>
        <end position="267"/>
    </location>
</feature>
<organism evidence="3 4">
    <name type="scientific">Acinetobacter qingfengensis</name>
    <dbReference type="NCBI Taxonomy" id="1262585"/>
    <lineage>
        <taxon>Bacteria</taxon>
        <taxon>Pseudomonadati</taxon>
        <taxon>Pseudomonadota</taxon>
        <taxon>Gammaproteobacteria</taxon>
        <taxon>Moraxellales</taxon>
        <taxon>Moraxellaceae</taxon>
        <taxon>Acinetobacter</taxon>
    </lineage>
</organism>
<keyword evidence="4" id="KW-1185">Reference proteome</keyword>
<feature type="compositionally biased region" description="Low complexity" evidence="1">
    <location>
        <begin position="252"/>
        <end position="267"/>
    </location>
</feature>
<gene>
    <name evidence="3" type="ORF">BJI46_13545</name>
</gene>
<dbReference type="STRING" id="1262585.BJI46_13545"/>
<comment type="caution">
    <text evidence="3">The sequence shown here is derived from an EMBL/GenBank/DDBJ whole genome shotgun (WGS) entry which is preliminary data.</text>
</comment>
<feature type="transmembrane region" description="Helical" evidence="2">
    <location>
        <begin position="5"/>
        <end position="21"/>
    </location>
</feature>
<name>A0A1E7R5L9_9GAMM</name>
<evidence type="ECO:0000256" key="2">
    <source>
        <dbReference type="SAM" id="Phobius"/>
    </source>
</evidence>
<keyword evidence="2" id="KW-0472">Membrane</keyword>
<keyword evidence="2" id="KW-0812">Transmembrane</keyword>
<dbReference type="AlphaFoldDB" id="A0A1E7R5L9"/>
<accession>A0A1E7R5L9</accession>
<evidence type="ECO:0000313" key="4">
    <source>
        <dbReference type="Proteomes" id="UP000185895"/>
    </source>
</evidence>
<protein>
    <submittedName>
        <fullName evidence="3">Uncharacterized protein</fullName>
    </submittedName>
</protein>
<evidence type="ECO:0000313" key="3">
    <source>
        <dbReference type="EMBL" id="OEY94553.1"/>
    </source>
</evidence>
<evidence type="ECO:0000256" key="1">
    <source>
        <dbReference type="SAM" id="MobiDB-lite"/>
    </source>
</evidence>
<sequence length="267" mass="31209">MSMKVFVLLNILMFALMYGIFFELHGYVITMLLVALWLFWWFGLTKKWIAFRKIKQLVLDPVIWRQFSQDYPRTSTQDQKIILEGFKDFLALHVKLKANFAMPSYAVDALWHTLLKFPQQYVLLCHNILGYELKHKVHAVGADQQDLQEQQKRLVWTWVASCRLQHLNPSFTSQLPRLFYIDRVVHWHKINVFSPVMMHELYRNLYKLSARETATSDLTVQNTLYNNSLNDDSFHNSHHSTTSHQDTHHADSASSDVSSSCSSASSD</sequence>
<reference evidence="3 4" key="1">
    <citation type="submission" date="2016-09" db="EMBL/GenBank/DDBJ databases">
        <authorList>
            <person name="Capua I."/>
            <person name="De Benedictis P."/>
            <person name="Joannis T."/>
            <person name="Lombin L.H."/>
            <person name="Cattoli G."/>
        </authorList>
    </citation>
    <scope>NUCLEOTIDE SEQUENCE [LARGE SCALE GENOMIC DNA]</scope>
    <source>
        <strain evidence="3 4">ANC 4671</strain>
    </source>
</reference>
<dbReference type="Proteomes" id="UP000185895">
    <property type="component" value="Unassembled WGS sequence"/>
</dbReference>
<keyword evidence="2" id="KW-1133">Transmembrane helix</keyword>
<proteinExistence type="predicted"/>
<feature type="transmembrane region" description="Helical" evidence="2">
    <location>
        <begin position="27"/>
        <end position="45"/>
    </location>
</feature>
<dbReference type="EMBL" id="MKKK01000033">
    <property type="protein sequence ID" value="OEY94553.1"/>
    <property type="molecule type" value="Genomic_DNA"/>
</dbReference>